<organism evidence="3 4">
    <name type="scientific">Eeniella nana</name>
    <name type="common">Yeast</name>
    <name type="synonym">Brettanomyces nanus</name>
    <dbReference type="NCBI Taxonomy" id="13502"/>
    <lineage>
        <taxon>Eukaryota</taxon>
        <taxon>Fungi</taxon>
        <taxon>Dikarya</taxon>
        <taxon>Ascomycota</taxon>
        <taxon>Saccharomycotina</taxon>
        <taxon>Pichiomycetes</taxon>
        <taxon>Pichiales</taxon>
        <taxon>Pichiaceae</taxon>
        <taxon>Brettanomyces</taxon>
    </lineage>
</organism>
<feature type="domain" description="Oxo-4-hydroxy-4-carboxy-5-ureidoimidazoline decarboxylase" evidence="2">
    <location>
        <begin position="11"/>
        <end position="180"/>
    </location>
</feature>
<proteinExistence type="predicted"/>
<dbReference type="OrthoDB" id="5398391at2759"/>
<evidence type="ECO:0000313" key="4">
    <source>
        <dbReference type="Proteomes" id="UP000662931"/>
    </source>
</evidence>
<keyword evidence="1" id="KW-0659">Purine metabolism</keyword>
<evidence type="ECO:0000256" key="1">
    <source>
        <dbReference type="ARBA" id="ARBA00022631"/>
    </source>
</evidence>
<keyword evidence="4" id="KW-1185">Reference proteome</keyword>
<dbReference type="PANTHER" id="PTHR37987">
    <property type="entry name" value="CHROMOSOME 9, WHOLE GENOME SHOTGUN SEQUENCE"/>
    <property type="match status" value="1"/>
</dbReference>
<evidence type="ECO:0000259" key="2">
    <source>
        <dbReference type="Pfam" id="PF09349"/>
    </source>
</evidence>
<evidence type="ECO:0000313" key="3">
    <source>
        <dbReference type="EMBL" id="QPG72885.1"/>
    </source>
</evidence>
<reference evidence="3" key="1">
    <citation type="submission" date="2020-10" db="EMBL/GenBank/DDBJ databases">
        <authorList>
            <person name="Roach M.J.R."/>
        </authorList>
    </citation>
    <scope>NUCLEOTIDE SEQUENCE</scope>
    <source>
        <strain evidence="3">CBS 1945</strain>
    </source>
</reference>
<sequence>MSLPSASSICQLPRSIQISSLNELFEPCPTLTSYIIPRVFQADSIYDSYTQIVESIRSHLMVLRSQYQTNPTPDLKRIIDAIVGAHPRLGAPKQVLLSTNSQSEQNSLNGGDPNLTKKLTQLNDLYESTFPGLRYVVFVNGRSREVIMRNMKMRIQRHDFLAEVVEAFNAMCDIALDRARKLGAKM</sequence>
<dbReference type="SUPFAM" id="SSF158694">
    <property type="entry name" value="UraD-Like"/>
    <property type="match status" value="1"/>
</dbReference>
<dbReference type="Gene3D" id="1.10.3330.10">
    <property type="entry name" value="Oxo-4-hydroxy-4-carboxy-5-ureidoimidazoline decarboxylase"/>
    <property type="match status" value="1"/>
</dbReference>
<dbReference type="KEGG" id="bnn:FOA43_000188"/>
<dbReference type="EMBL" id="CP064812">
    <property type="protein sequence ID" value="QPG72885.1"/>
    <property type="molecule type" value="Genomic_DNA"/>
</dbReference>
<dbReference type="RefSeq" id="XP_038776450.1">
    <property type="nucleotide sequence ID" value="XM_038920522.1"/>
</dbReference>
<dbReference type="InterPro" id="IPR036778">
    <property type="entry name" value="OHCU_decarboxylase_sf"/>
</dbReference>
<dbReference type="PANTHER" id="PTHR37987:SF1">
    <property type="entry name" value="OXO-4-HYDROXY-4-CARBOXY-5-UREIDOIMIDAZOLINE DECARBOXYLASE DOMAIN-CONTAINING PROTEIN"/>
    <property type="match status" value="1"/>
</dbReference>
<dbReference type="Proteomes" id="UP000662931">
    <property type="component" value="Chromosome 1"/>
</dbReference>
<protein>
    <recommendedName>
        <fullName evidence="2">Oxo-4-hydroxy-4-carboxy-5-ureidoimidazoline decarboxylase domain-containing protein</fullName>
    </recommendedName>
</protein>
<dbReference type="Pfam" id="PF09349">
    <property type="entry name" value="OHCU_decarbox"/>
    <property type="match status" value="1"/>
</dbReference>
<dbReference type="GeneID" id="62193589"/>
<dbReference type="GO" id="GO:0006144">
    <property type="term" value="P:purine nucleobase metabolic process"/>
    <property type="evidence" value="ECO:0007669"/>
    <property type="project" value="UniProtKB-KW"/>
</dbReference>
<accession>A0A875RXY0</accession>
<gene>
    <name evidence="3" type="ORF">FOA43_000188</name>
</gene>
<dbReference type="AlphaFoldDB" id="A0A875RXY0"/>
<dbReference type="InterPro" id="IPR018020">
    <property type="entry name" value="OHCU_decarboxylase"/>
</dbReference>
<name>A0A875RXY0_EENNA</name>